<evidence type="ECO:0000256" key="2">
    <source>
        <dbReference type="ARBA" id="ARBA00023125"/>
    </source>
</evidence>
<dbReference type="SMART" id="SM00345">
    <property type="entry name" value="HTH_GNTR"/>
    <property type="match status" value="1"/>
</dbReference>
<protein>
    <recommendedName>
        <fullName evidence="4">HTH gntR-type domain-containing protein</fullName>
    </recommendedName>
</protein>
<evidence type="ECO:0000256" key="1">
    <source>
        <dbReference type="ARBA" id="ARBA00023015"/>
    </source>
</evidence>
<evidence type="ECO:0000259" key="4">
    <source>
        <dbReference type="PROSITE" id="PS50949"/>
    </source>
</evidence>
<evidence type="ECO:0000256" key="3">
    <source>
        <dbReference type="ARBA" id="ARBA00023163"/>
    </source>
</evidence>
<gene>
    <name evidence="5" type="ORF">GCM10011608_15820</name>
</gene>
<reference evidence="5" key="1">
    <citation type="journal article" date="2014" name="Int. J. Syst. Evol. Microbiol.">
        <title>Complete genome sequence of Corynebacterium casei LMG S-19264T (=DSM 44701T), isolated from a smear-ripened cheese.</title>
        <authorList>
            <consortium name="US DOE Joint Genome Institute (JGI-PGF)"/>
            <person name="Walter F."/>
            <person name="Albersmeier A."/>
            <person name="Kalinowski J."/>
            <person name="Ruckert C."/>
        </authorList>
    </citation>
    <scope>NUCLEOTIDE SEQUENCE</scope>
    <source>
        <strain evidence="5">CGMCC 4.7312</strain>
    </source>
</reference>
<dbReference type="SUPFAM" id="SSF46785">
    <property type="entry name" value="Winged helix' DNA-binding domain"/>
    <property type="match status" value="1"/>
</dbReference>
<dbReference type="InterPro" id="IPR036390">
    <property type="entry name" value="WH_DNA-bd_sf"/>
</dbReference>
<dbReference type="Pfam" id="PF00392">
    <property type="entry name" value="GntR"/>
    <property type="match status" value="1"/>
</dbReference>
<evidence type="ECO:0000313" key="6">
    <source>
        <dbReference type="Proteomes" id="UP000608890"/>
    </source>
</evidence>
<organism evidence="5 6">
    <name type="scientific">Micromonospora sonchi</name>
    <dbReference type="NCBI Taxonomy" id="1763543"/>
    <lineage>
        <taxon>Bacteria</taxon>
        <taxon>Bacillati</taxon>
        <taxon>Actinomycetota</taxon>
        <taxon>Actinomycetes</taxon>
        <taxon>Micromonosporales</taxon>
        <taxon>Micromonosporaceae</taxon>
        <taxon>Micromonospora</taxon>
    </lineage>
</organism>
<dbReference type="GO" id="GO:0003677">
    <property type="term" value="F:DNA binding"/>
    <property type="evidence" value="ECO:0007669"/>
    <property type="project" value="UniProtKB-KW"/>
</dbReference>
<comment type="caution">
    <text evidence="5">The sequence shown here is derived from an EMBL/GenBank/DDBJ whole genome shotgun (WGS) entry which is preliminary data.</text>
</comment>
<accession>A0A917WTZ0</accession>
<dbReference type="Gene3D" id="1.10.10.10">
    <property type="entry name" value="Winged helix-like DNA-binding domain superfamily/Winged helix DNA-binding domain"/>
    <property type="match status" value="1"/>
</dbReference>
<reference evidence="5" key="2">
    <citation type="submission" date="2020-09" db="EMBL/GenBank/DDBJ databases">
        <authorList>
            <person name="Sun Q."/>
            <person name="Zhou Y."/>
        </authorList>
    </citation>
    <scope>NUCLEOTIDE SEQUENCE</scope>
    <source>
        <strain evidence="5">CGMCC 4.7312</strain>
    </source>
</reference>
<dbReference type="PANTHER" id="PTHR44846">
    <property type="entry name" value="MANNOSYL-D-GLYCERATE TRANSPORT/METABOLISM SYSTEM REPRESSOR MNGR-RELATED"/>
    <property type="match status" value="1"/>
</dbReference>
<keyword evidence="2" id="KW-0238">DNA-binding</keyword>
<dbReference type="InterPro" id="IPR036388">
    <property type="entry name" value="WH-like_DNA-bd_sf"/>
</dbReference>
<dbReference type="AlphaFoldDB" id="A0A917WTZ0"/>
<proteinExistence type="predicted"/>
<dbReference type="InterPro" id="IPR000524">
    <property type="entry name" value="Tscrpt_reg_HTH_GntR"/>
</dbReference>
<dbReference type="CDD" id="cd07377">
    <property type="entry name" value="WHTH_GntR"/>
    <property type="match status" value="1"/>
</dbReference>
<keyword evidence="6" id="KW-1185">Reference proteome</keyword>
<keyword evidence="1" id="KW-0805">Transcription regulation</keyword>
<dbReference type="PROSITE" id="PS50949">
    <property type="entry name" value="HTH_GNTR"/>
    <property type="match status" value="1"/>
</dbReference>
<name>A0A917WTZ0_9ACTN</name>
<dbReference type="GO" id="GO:0003700">
    <property type="term" value="F:DNA-binding transcription factor activity"/>
    <property type="evidence" value="ECO:0007669"/>
    <property type="project" value="InterPro"/>
</dbReference>
<dbReference type="Proteomes" id="UP000608890">
    <property type="component" value="Unassembled WGS sequence"/>
</dbReference>
<dbReference type="RefSeq" id="WP_189042016.1">
    <property type="nucleotide sequence ID" value="NZ_BMNB01000005.1"/>
</dbReference>
<dbReference type="EMBL" id="BMNB01000005">
    <property type="protein sequence ID" value="GGM32138.1"/>
    <property type="molecule type" value="Genomic_DNA"/>
</dbReference>
<feature type="domain" description="HTH gntR-type" evidence="4">
    <location>
        <begin position="5"/>
        <end position="73"/>
    </location>
</feature>
<dbReference type="PANTHER" id="PTHR44846:SF17">
    <property type="entry name" value="GNTR-FAMILY TRANSCRIPTIONAL REGULATOR"/>
    <property type="match status" value="1"/>
</dbReference>
<sequence length="91" mass="9949">MPTAEAPYHRIANDIAAKIKSGELKPGDKLPSTREIAESYNVHMNTVSRALSLLHDRKLITGQPGRGTFVAERTDGQHLVERAEAGGHSFE</sequence>
<evidence type="ECO:0000313" key="5">
    <source>
        <dbReference type="EMBL" id="GGM32138.1"/>
    </source>
</evidence>
<dbReference type="InterPro" id="IPR050679">
    <property type="entry name" value="Bact_HTH_transcr_reg"/>
</dbReference>
<dbReference type="GO" id="GO:0045892">
    <property type="term" value="P:negative regulation of DNA-templated transcription"/>
    <property type="evidence" value="ECO:0007669"/>
    <property type="project" value="TreeGrafter"/>
</dbReference>
<keyword evidence="3" id="KW-0804">Transcription</keyword>